<dbReference type="Gene3D" id="1.20.5.990">
    <property type="entry name" value="Nemo cc2-lz domain - 1d5 darpin complex"/>
    <property type="match status" value="1"/>
</dbReference>
<accession>A0A8B8XIY0</accession>
<name>A0A8B8XIY0_BALMU</name>
<evidence type="ECO:0000256" key="18">
    <source>
        <dbReference type="SAM" id="Coils"/>
    </source>
</evidence>
<feature type="coiled-coil region" evidence="18">
    <location>
        <begin position="264"/>
        <end position="343"/>
    </location>
</feature>
<dbReference type="GO" id="GO:0008270">
    <property type="term" value="F:zinc ion binding"/>
    <property type="evidence" value="ECO:0007669"/>
    <property type="project" value="UniProtKB-KW"/>
</dbReference>
<dbReference type="GeneID" id="118895988"/>
<protein>
    <recommendedName>
        <fullName evidence="15">TNFAIP3-interacting protein 2</fullName>
    </recommendedName>
    <alternativeName>
        <fullName evidence="16">A20-binding inhibitor of NF-kappa-B activation 2</fullName>
    </alternativeName>
</protein>
<keyword evidence="12" id="KW-0395">Inflammatory response</keyword>
<dbReference type="GO" id="GO:0006357">
    <property type="term" value="P:regulation of transcription by RNA polymerase II"/>
    <property type="evidence" value="ECO:0007669"/>
    <property type="project" value="TreeGrafter"/>
</dbReference>
<gene>
    <name evidence="22" type="primary">TNIP2</name>
</gene>
<keyword evidence="5" id="KW-0479">Metal-binding</keyword>
<comment type="subcellular location">
    <subcellularLocation>
        <location evidence="1">Cytoplasm</location>
    </subcellularLocation>
</comment>
<keyword evidence="10 18" id="KW-0175">Coiled coil</keyword>
<keyword evidence="6 17" id="KW-0863">Zinc-finger</keyword>
<keyword evidence="9" id="KW-0805">Transcription regulation</keyword>
<evidence type="ECO:0000256" key="9">
    <source>
        <dbReference type="ARBA" id="ARBA00023015"/>
    </source>
</evidence>
<organism evidence="21 22">
    <name type="scientific">Balaenoptera musculus</name>
    <name type="common">Blue whale</name>
    <dbReference type="NCBI Taxonomy" id="9771"/>
    <lineage>
        <taxon>Eukaryota</taxon>
        <taxon>Metazoa</taxon>
        <taxon>Chordata</taxon>
        <taxon>Craniata</taxon>
        <taxon>Vertebrata</taxon>
        <taxon>Euteleostomi</taxon>
        <taxon>Mammalia</taxon>
        <taxon>Eutheria</taxon>
        <taxon>Laurasiatheria</taxon>
        <taxon>Artiodactyla</taxon>
        <taxon>Whippomorpha</taxon>
        <taxon>Cetacea</taxon>
        <taxon>Mysticeti</taxon>
        <taxon>Balaenopteridae</taxon>
        <taxon>Balaenoptera</taxon>
    </lineage>
</organism>
<keyword evidence="8" id="KW-0832">Ubl conjugation</keyword>
<evidence type="ECO:0000313" key="22">
    <source>
        <dbReference type="RefSeq" id="XP_036709509.1"/>
    </source>
</evidence>
<keyword evidence="2" id="KW-0963">Cytoplasm</keyword>
<comment type="function">
    <text evidence="13">Inhibits NF-kappa-B activation by blocking the interaction of RIPK1 with its downstream effector NEMO/IKBKG. Forms a ternary complex with NFKB1 and MAP3K8 but appears to function upstream of MAP3K8 in the TLR4 signaling pathway that regulates MAP3K8 activation. Involved in activation of the MEK/ERK signaling pathway during innate immune response; this function seems to be stimulus- and cell type specific. Required for stability of MAP3K8. Involved in regulation of apoptosis in endothelial cells; promotes TEK agonist-stimulated endothelial survival. May act as transcriptional coactivator when translocated to the nucleus. Enhances CHUK-mediated NF-kappa-B activation involving NF-kappa-B p50-p65 and p50-c-Rel complexes.</text>
</comment>
<keyword evidence="4" id="KW-0053">Apoptosis</keyword>
<evidence type="ECO:0000256" key="11">
    <source>
        <dbReference type="ARBA" id="ARBA00023163"/>
    </source>
</evidence>
<feature type="region of interest" description="Disordered" evidence="19">
    <location>
        <begin position="103"/>
        <end position="124"/>
    </location>
</feature>
<evidence type="ECO:0000256" key="6">
    <source>
        <dbReference type="ARBA" id="ARBA00022771"/>
    </source>
</evidence>
<evidence type="ECO:0000256" key="4">
    <source>
        <dbReference type="ARBA" id="ARBA00022703"/>
    </source>
</evidence>
<dbReference type="FunFam" id="1.20.5.990:FF:000005">
    <property type="entry name" value="TNFAIP3 interacting protein 2"/>
    <property type="match status" value="1"/>
</dbReference>
<evidence type="ECO:0000256" key="1">
    <source>
        <dbReference type="ARBA" id="ARBA00004496"/>
    </source>
</evidence>
<evidence type="ECO:0000256" key="17">
    <source>
        <dbReference type="PROSITE-ProRule" id="PRU01142"/>
    </source>
</evidence>
<dbReference type="InterPro" id="IPR022008">
    <property type="entry name" value="EABR"/>
</dbReference>
<dbReference type="PANTHER" id="PTHR31882">
    <property type="entry name" value="TNFAIP3-INTERACTING PROTEIN COILED COIL FAMILY MEMBER"/>
    <property type="match status" value="1"/>
</dbReference>
<evidence type="ECO:0000256" key="13">
    <source>
        <dbReference type="ARBA" id="ARBA00055998"/>
    </source>
</evidence>
<evidence type="ECO:0000256" key="7">
    <source>
        <dbReference type="ARBA" id="ARBA00022833"/>
    </source>
</evidence>
<dbReference type="OrthoDB" id="6066489at2759"/>
<dbReference type="GO" id="GO:0034134">
    <property type="term" value="P:toll-like receptor 2 signaling pathway"/>
    <property type="evidence" value="ECO:0007669"/>
    <property type="project" value="TreeGrafter"/>
</dbReference>
<dbReference type="AlphaFoldDB" id="A0A8B8XIY0"/>
<evidence type="ECO:0000256" key="3">
    <source>
        <dbReference type="ARBA" id="ARBA00022553"/>
    </source>
</evidence>
<proteinExistence type="predicted"/>
<evidence type="ECO:0000313" key="21">
    <source>
        <dbReference type="Proteomes" id="UP000694857"/>
    </source>
</evidence>
<keyword evidence="3" id="KW-0597">Phosphoprotein</keyword>
<dbReference type="CTD" id="79155"/>
<dbReference type="PANTHER" id="PTHR31882:SF6">
    <property type="entry name" value="TNFAIP3-INTERACTING PROTEIN 2"/>
    <property type="match status" value="1"/>
</dbReference>
<evidence type="ECO:0000256" key="15">
    <source>
        <dbReference type="ARBA" id="ARBA00073020"/>
    </source>
</evidence>
<feature type="region of interest" description="Disordered" evidence="19">
    <location>
        <begin position="347"/>
        <end position="407"/>
    </location>
</feature>
<evidence type="ECO:0000256" key="16">
    <source>
        <dbReference type="ARBA" id="ARBA00079469"/>
    </source>
</evidence>
<feature type="domain" description="CCHC NOA-type" evidence="20">
    <location>
        <begin position="403"/>
        <end position="435"/>
    </location>
</feature>
<dbReference type="Pfam" id="PF12180">
    <property type="entry name" value="EABR"/>
    <property type="match status" value="1"/>
</dbReference>
<dbReference type="GO" id="GO:0043123">
    <property type="term" value="P:positive regulation of canonical NF-kappaB signal transduction"/>
    <property type="evidence" value="ECO:0007669"/>
    <property type="project" value="TreeGrafter"/>
</dbReference>
<dbReference type="GO" id="GO:0071222">
    <property type="term" value="P:cellular response to lipopolysaccharide"/>
    <property type="evidence" value="ECO:0007669"/>
    <property type="project" value="TreeGrafter"/>
</dbReference>
<evidence type="ECO:0000259" key="20">
    <source>
        <dbReference type="PROSITE" id="PS51801"/>
    </source>
</evidence>
<dbReference type="GO" id="GO:0070530">
    <property type="term" value="F:K63-linked polyubiquitin modification-dependent protein binding"/>
    <property type="evidence" value="ECO:0007669"/>
    <property type="project" value="InterPro"/>
</dbReference>
<evidence type="ECO:0000256" key="12">
    <source>
        <dbReference type="ARBA" id="ARBA00023198"/>
    </source>
</evidence>
<comment type="subunit">
    <text evidence="14">Interacts with STK11/LKB1, TNFAIP3, IKBKG, NFKB1, MAP3K8, TEK, RIPK1, CHUK, IKBKB and SMARCD1. Interacts with polyubiquitin.</text>
</comment>
<dbReference type="Proteomes" id="UP000694857">
    <property type="component" value="Chromosome 5"/>
</dbReference>
<evidence type="ECO:0000256" key="8">
    <source>
        <dbReference type="ARBA" id="ARBA00022843"/>
    </source>
</evidence>
<evidence type="ECO:0000256" key="14">
    <source>
        <dbReference type="ARBA" id="ARBA00063508"/>
    </source>
</evidence>
<evidence type="ECO:0000256" key="5">
    <source>
        <dbReference type="ARBA" id="ARBA00022723"/>
    </source>
</evidence>
<dbReference type="GO" id="GO:0006915">
    <property type="term" value="P:apoptotic process"/>
    <property type="evidence" value="ECO:0007669"/>
    <property type="project" value="UniProtKB-KW"/>
</dbReference>
<dbReference type="KEGG" id="bmus:118895988"/>
<reference evidence="22" key="1">
    <citation type="submission" date="2025-08" db="UniProtKB">
        <authorList>
            <consortium name="RefSeq"/>
        </authorList>
    </citation>
    <scope>IDENTIFICATION</scope>
    <source>
        <tissue evidence="22">Epidermis and Blubber</tissue>
    </source>
</reference>
<dbReference type="GO" id="GO:0034138">
    <property type="term" value="P:toll-like receptor 3 signaling pathway"/>
    <property type="evidence" value="ECO:0007669"/>
    <property type="project" value="TreeGrafter"/>
</dbReference>
<evidence type="ECO:0000256" key="2">
    <source>
        <dbReference type="ARBA" id="ARBA00022490"/>
    </source>
</evidence>
<evidence type="ECO:0000256" key="19">
    <source>
        <dbReference type="SAM" id="MobiDB-lite"/>
    </source>
</evidence>
<dbReference type="GO" id="GO:0005737">
    <property type="term" value="C:cytoplasm"/>
    <property type="evidence" value="ECO:0007669"/>
    <property type="project" value="UniProtKB-SubCell"/>
</dbReference>
<evidence type="ECO:0000256" key="10">
    <source>
        <dbReference type="ARBA" id="ARBA00023054"/>
    </source>
</evidence>
<sequence>MSSGNAGSGGREGAPRAAAALCGLYHEAGQRLRRLQDQLAARDVLIARLRARLAALEGDTAPSLVDALLEQVARFREQLRQRDGGAAEAALRQEIERLSKQLEEKERETQQLMSQPEGEQEKEVALLRRSAAQKGRARAASDILCRSLADETHQLRRTLAATAHMCQHLAKCLDERQRTQGDAGERSPEPACADGDGSVHAVVEKLREENRLLKQKVTHVEDLNAKWQRYDASRDEYVRGLHAQLRGLQAPLEAERPSPPELMRKEISRLNTQLEEKINDCAEARRELAAARRARDAALERVQMLEQQILAYKDDFTSERVDRERAQSRIQELEEQVALLQRQVPWKQDPREPGSCRIHTGGKTPGYLETDASELVAPGGWRPGMGSQRPELPAEGGSPGATQRGQGDLQCPHCLQCFSDEQGEELFRHVAECCQ</sequence>
<dbReference type="RefSeq" id="XP_036709509.1">
    <property type="nucleotide sequence ID" value="XM_036853614.1"/>
</dbReference>
<dbReference type="InterPro" id="IPR034735">
    <property type="entry name" value="NEMO_ZF"/>
</dbReference>
<dbReference type="GO" id="GO:0006954">
    <property type="term" value="P:inflammatory response"/>
    <property type="evidence" value="ECO:0007669"/>
    <property type="project" value="UniProtKB-KW"/>
</dbReference>
<dbReference type="PROSITE" id="PS51801">
    <property type="entry name" value="ZF_CCHC_NOA"/>
    <property type="match status" value="1"/>
</dbReference>
<keyword evidence="21" id="KW-1185">Reference proteome</keyword>
<keyword evidence="7" id="KW-0862">Zinc</keyword>
<keyword evidence="11" id="KW-0804">Transcription</keyword>